<dbReference type="EC" id="3.6.1.9" evidence="4"/>
<dbReference type="GO" id="GO:0036218">
    <property type="term" value="F:dTTP diphosphatase activity"/>
    <property type="evidence" value="ECO:0007669"/>
    <property type="project" value="RHEA"/>
</dbReference>
<feature type="active site" description="Proton acceptor" evidence="4">
    <location>
        <position position="71"/>
    </location>
</feature>
<feature type="site" description="Important for substrate specificity" evidence="4">
    <location>
        <position position="156"/>
    </location>
</feature>
<evidence type="ECO:0000256" key="3">
    <source>
        <dbReference type="ARBA" id="ARBA00023080"/>
    </source>
</evidence>
<feature type="site" description="Important for substrate specificity" evidence="4">
    <location>
        <position position="12"/>
    </location>
</feature>
<dbReference type="Pfam" id="PF02545">
    <property type="entry name" value="Maf"/>
    <property type="match status" value="1"/>
</dbReference>
<dbReference type="RefSeq" id="WP_238397629.1">
    <property type="nucleotide sequence ID" value="NZ_CP036274.1"/>
</dbReference>
<reference evidence="5 6" key="1">
    <citation type="submission" date="2019-02" db="EMBL/GenBank/DDBJ databases">
        <title>Deep-cultivation of Planctomycetes and their phenomic and genomic characterization uncovers novel biology.</title>
        <authorList>
            <person name="Wiegand S."/>
            <person name="Jogler M."/>
            <person name="Boedeker C."/>
            <person name="Pinto D."/>
            <person name="Vollmers J."/>
            <person name="Rivas-Marin E."/>
            <person name="Kohn T."/>
            <person name="Peeters S.H."/>
            <person name="Heuer A."/>
            <person name="Rast P."/>
            <person name="Oberbeckmann S."/>
            <person name="Bunk B."/>
            <person name="Jeske O."/>
            <person name="Meyerdierks A."/>
            <person name="Storesund J.E."/>
            <person name="Kallscheuer N."/>
            <person name="Luecker S."/>
            <person name="Lage O.M."/>
            <person name="Pohl T."/>
            <person name="Merkel B.J."/>
            <person name="Hornburger P."/>
            <person name="Mueller R.-W."/>
            <person name="Bruemmer F."/>
            <person name="Labrenz M."/>
            <person name="Spormann A.M."/>
            <person name="Op den Camp H."/>
            <person name="Overmann J."/>
            <person name="Amann R."/>
            <person name="Jetten M.S.M."/>
            <person name="Mascher T."/>
            <person name="Medema M.H."/>
            <person name="Devos D.P."/>
            <person name="Kaster A.-K."/>
            <person name="Ovreas L."/>
            <person name="Rohde M."/>
            <person name="Galperin M.Y."/>
            <person name="Jogler C."/>
        </authorList>
    </citation>
    <scope>NUCLEOTIDE SEQUENCE [LARGE SCALE GENOMIC DNA]</scope>
    <source>
        <strain evidence="5 6">ETA_A8</strain>
    </source>
</reference>
<gene>
    <name evidence="5" type="primary">yhdE</name>
    <name evidence="5" type="ORF">ETAA8_67160</name>
</gene>
<protein>
    <recommendedName>
        <fullName evidence="4">dTTP/UTP pyrophosphatase</fullName>
        <shortName evidence="4">dTTPase/UTPase</shortName>
        <ecNumber evidence="4">3.6.1.9</ecNumber>
    </recommendedName>
    <alternativeName>
        <fullName evidence="4">Nucleoside triphosphate pyrophosphatase</fullName>
    </alternativeName>
    <alternativeName>
        <fullName evidence="4">Nucleotide pyrophosphatase</fullName>
        <shortName evidence="4">Nucleotide PPase</shortName>
    </alternativeName>
</protein>
<dbReference type="InterPro" id="IPR029001">
    <property type="entry name" value="ITPase-like_fam"/>
</dbReference>
<comment type="subcellular location">
    <subcellularLocation>
        <location evidence="4">Cytoplasm</location>
    </subcellularLocation>
</comment>
<dbReference type="EMBL" id="CP036274">
    <property type="protein sequence ID" value="QDU31557.1"/>
    <property type="molecule type" value="Genomic_DNA"/>
</dbReference>
<evidence type="ECO:0000256" key="2">
    <source>
        <dbReference type="ARBA" id="ARBA00022801"/>
    </source>
</evidence>
<evidence type="ECO:0000256" key="4">
    <source>
        <dbReference type="HAMAP-Rule" id="MF_00528"/>
    </source>
</evidence>
<dbReference type="Proteomes" id="UP000315017">
    <property type="component" value="Chromosome"/>
</dbReference>
<feature type="site" description="Important for substrate specificity" evidence="4">
    <location>
        <position position="72"/>
    </location>
</feature>
<evidence type="ECO:0000256" key="1">
    <source>
        <dbReference type="ARBA" id="ARBA00001968"/>
    </source>
</evidence>
<dbReference type="GO" id="GO:0009117">
    <property type="term" value="P:nucleotide metabolic process"/>
    <property type="evidence" value="ECO:0007669"/>
    <property type="project" value="UniProtKB-KW"/>
</dbReference>
<comment type="function">
    <text evidence="4">Nucleoside triphosphate pyrophosphatase that hydrolyzes dTTP and UTP. May have a dual role in cell division arrest and in preventing the incorporation of modified nucleotides into cellular nucleic acids.</text>
</comment>
<organism evidence="5 6">
    <name type="scientific">Anatilimnocola aggregata</name>
    <dbReference type="NCBI Taxonomy" id="2528021"/>
    <lineage>
        <taxon>Bacteria</taxon>
        <taxon>Pseudomonadati</taxon>
        <taxon>Planctomycetota</taxon>
        <taxon>Planctomycetia</taxon>
        <taxon>Pirellulales</taxon>
        <taxon>Pirellulaceae</taxon>
        <taxon>Anatilimnocola</taxon>
    </lineage>
</organism>
<proteinExistence type="inferred from homology"/>
<evidence type="ECO:0000313" key="5">
    <source>
        <dbReference type="EMBL" id="QDU31557.1"/>
    </source>
</evidence>
<accession>A0A517YMW2</accession>
<dbReference type="HAMAP" id="MF_00528">
    <property type="entry name" value="Maf"/>
    <property type="match status" value="1"/>
</dbReference>
<dbReference type="CDD" id="cd00555">
    <property type="entry name" value="Maf"/>
    <property type="match status" value="1"/>
</dbReference>
<dbReference type="SUPFAM" id="SSF52972">
    <property type="entry name" value="ITPase-like"/>
    <property type="match status" value="1"/>
</dbReference>
<comment type="similarity">
    <text evidence="4">Belongs to the Maf family. YhdE subfamily.</text>
</comment>
<dbReference type="InterPro" id="IPR003697">
    <property type="entry name" value="Maf-like"/>
</dbReference>
<dbReference type="AlphaFoldDB" id="A0A517YMW2"/>
<keyword evidence="3 4" id="KW-0546">Nucleotide metabolism</keyword>
<keyword evidence="4" id="KW-0963">Cytoplasm</keyword>
<dbReference type="GO" id="GO:0036221">
    <property type="term" value="F:UTP diphosphatase activity"/>
    <property type="evidence" value="ECO:0007669"/>
    <property type="project" value="RHEA"/>
</dbReference>
<dbReference type="GO" id="GO:0005737">
    <property type="term" value="C:cytoplasm"/>
    <property type="evidence" value="ECO:0007669"/>
    <property type="project" value="UniProtKB-SubCell"/>
</dbReference>
<keyword evidence="6" id="KW-1185">Reference proteome</keyword>
<dbReference type="KEGG" id="aagg:ETAA8_67160"/>
<dbReference type="PANTHER" id="PTHR43213">
    <property type="entry name" value="BIFUNCTIONAL DTTP/UTP PYROPHOSPHATASE/METHYLTRANSFERASE PROTEIN-RELATED"/>
    <property type="match status" value="1"/>
</dbReference>
<comment type="catalytic activity">
    <reaction evidence="4">
        <text>dTTP + H2O = dTMP + diphosphate + H(+)</text>
        <dbReference type="Rhea" id="RHEA:28534"/>
        <dbReference type="ChEBI" id="CHEBI:15377"/>
        <dbReference type="ChEBI" id="CHEBI:15378"/>
        <dbReference type="ChEBI" id="CHEBI:33019"/>
        <dbReference type="ChEBI" id="CHEBI:37568"/>
        <dbReference type="ChEBI" id="CHEBI:63528"/>
        <dbReference type="EC" id="3.6.1.9"/>
    </reaction>
</comment>
<keyword evidence="2 4" id="KW-0378">Hydrolase</keyword>
<dbReference type="PIRSF" id="PIRSF006305">
    <property type="entry name" value="Maf"/>
    <property type="match status" value="1"/>
</dbReference>
<comment type="cofactor">
    <cofactor evidence="1 4">
        <name>a divalent metal cation</name>
        <dbReference type="ChEBI" id="CHEBI:60240"/>
    </cofactor>
</comment>
<sequence>MPKLILASTSPRRRDLLTQAGYAFEVIAPHDSAECGICSRETPPEMVARLAYQKGLDVAIRTQQGLIVACDTVAECCGHILGKPKNRDHAREMLQLMSGREHRVYSGLCVWPRPGTEHHVQVDVTRLVMDPISAADLEAYLATDAWEGKAGAFGYQDGLDWVHIVEGSESNVVGLPLALLAKMLADIPETSF</sequence>
<dbReference type="PANTHER" id="PTHR43213:SF5">
    <property type="entry name" value="BIFUNCTIONAL DTTP_UTP PYROPHOSPHATASE_METHYLTRANSFERASE PROTEIN-RELATED"/>
    <property type="match status" value="1"/>
</dbReference>
<name>A0A517YMW2_9BACT</name>
<evidence type="ECO:0000313" key="6">
    <source>
        <dbReference type="Proteomes" id="UP000315017"/>
    </source>
</evidence>
<comment type="caution">
    <text evidence="4">Lacks conserved residue(s) required for the propagation of feature annotation.</text>
</comment>
<dbReference type="NCBIfam" id="TIGR00172">
    <property type="entry name" value="maf"/>
    <property type="match status" value="1"/>
</dbReference>
<dbReference type="Gene3D" id="3.90.950.10">
    <property type="match status" value="1"/>
</dbReference>
<comment type="catalytic activity">
    <reaction evidence="4">
        <text>UTP + H2O = UMP + diphosphate + H(+)</text>
        <dbReference type="Rhea" id="RHEA:29395"/>
        <dbReference type="ChEBI" id="CHEBI:15377"/>
        <dbReference type="ChEBI" id="CHEBI:15378"/>
        <dbReference type="ChEBI" id="CHEBI:33019"/>
        <dbReference type="ChEBI" id="CHEBI:46398"/>
        <dbReference type="ChEBI" id="CHEBI:57865"/>
        <dbReference type="EC" id="3.6.1.9"/>
    </reaction>
</comment>